<dbReference type="EMBL" id="JACVDC010000027">
    <property type="protein sequence ID" value="MBC9796420.1"/>
    <property type="molecule type" value="Genomic_DNA"/>
</dbReference>
<keyword evidence="3" id="KW-1185">Reference proteome</keyword>
<accession>A0A926Q431</accession>
<dbReference type="InterPro" id="IPR029058">
    <property type="entry name" value="AB_hydrolase_fold"/>
</dbReference>
<dbReference type="PANTHER" id="PTHR48098:SF1">
    <property type="entry name" value="DIACYLGLYCEROL ACYLTRANSFERASE_MYCOLYLTRANSFERASE AG85A"/>
    <property type="match status" value="1"/>
</dbReference>
<dbReference type="SUPFAM" id="SSF53474">
    <property type="entry name" value="alpha/beta-Hydrolases"/>
    <property type="match status" value="1"/>
</dbReference>
<evidence type="ECO:0000313" key="2">
    <source>
        <dbReference type="EMBL" id="MBC9796420.1"/>
    </source>
</evidence>
<protein>
    <submittedName>
        <fullName evidence="2">Esterase family protein</fullName>
    </submittedName>
</protein>
<proteinExistence type="predicted"/>
<dbReference type="Gene3D" id="3.40.50.1820">
    <property type="entry name" value="alpha/beta hydrolase"/>
    <property type="match status" value="1"/>
</dbReference>
<name>A0A926Q431_9FLAO</name>
<dbReference type="InterPro" id="IPR050583">
    <property type="entry name" value="Mycobacterial_A85_antigen"/>
</dbReference>
<feature type="signal peptide" evidence="1">
    <location>
        <begin position="1"/>
        <end position="22"/>
    </location>
</feature>
<organism evidence="2 3">
    <name type="scientific">Sinomicrobium weinanense</name>
    <dbReference type="NCBI Taxonomy" id="2842200"/>
    <lineage>
        <taxon>Bacteria</taxon>
        <taxon>Pseudomonadati</taxon>
        <taxon>Bacteroidota</taxon>
        <taxon>Flavobacteriia</taxon>
        <taxon>Flavobacteriales</taxon>
        <taxon>Flavobacteriaceae</taxon>
        <taxon>Sinomicrobium</taxon>
    </lineage>
</organism>
<evidence type="ECO:0000256" key="1">
    <source>
        <dbReference type="SAM" id="SignalP"/>
    </source>
</evidence>
<dbReference type="AlphaFoldDB" id="A0A926Q431"/>
<keyword evidence="1" id="KW-0732">Signal</keyword>
<dbReference type="Pfam" id="PF00756">
    <property type="entry name" value="Esterase"/>
    <property type="match status" value="1"/>
</dbReference>
<reference evidence="2 3" key="1">
    <citation type="submission" date="2020-09" db="EMBL/GenBank/DDBJ databases">
        <title>Sinomicrobium weinanense sp. nov., a halophilic bacteria isolated from saline-alkali soil.</title>
        <authorList>
            <person name="Wu P."/>
            <person name="Ren H."/>
            <person name="Mei Y."/>
            <person name="Liang Y."/>
            <person name="Chen Z."/>
        </authorList>
    </citation>
    <scope>NUCLEOTIDE SEQUENCE [LARGE SCALE GENOMIC DNA]</scope>
    <source>
        <strain evidence="2 3">FJxs</strain>
    </source>
</reference>
<dbReference type="InterPro" id="IPR000801">
    <property type="entry name" value="Esterase-like"/>
</dbReference>
<feature type="chain" id="PRO_5037472056" evidence="1">
    <location>
        <begin position="23"/>
        <end position="278"/>
    </location>
</feature>
<dbReference type="GO" id="GO:0016747">
    <property type="term" value="F:acyltransferase activity, transferring groups other than amino-acyl groups"/>
    <property type="evidence" value="ECO:0007669"/>
    <property type="project" value="TreeGrafter"/>
</dbReference>
<comment type="caution">
    <text evidence="2">The sequence shown here is derived from an EMBL/GenBank/DDBJ whole genome shotgun (WGS) entry which is preliminary data.</text>
</comment>
<dbReference type="PANTHER" id="PTHR48098">
    <property type="entry name" value="ENTEROCHELIN ESTERASE-RELATED"/>
    <property type="match status" value="1"/>
</dbReference>
<sequence length="278" mass="31558">MRLLNKLGCTLSLVLLSGVVWAAKIDTVKTYSAAMKKEIKAVVITPDNYSDQEKIPVVYLLHGFSGNHKDWIAKVPSITEYADRYHLMIVCPEGNFASWYFDSPEMPDVRYETYISRELVNWIDAHYNTVKNRKGRAITGLSMGGHGALYLSFKHLDVYSIAGSMSGGVDLRPFPGNWGISDVLGTYAKHPEHWEKNSVINMTHLLTPDALALIFACGSDDFFYDVNVNLHEKLLLNNIPHTFISAPGGHTWEFWENALHYEMDFINTHFKKQLKTDQ</sequence>
<gene>
    <name evidence="2" type="ORF">IBL28_10595</name>
</gene>
<evidence type="ECO:0000313" key="3">
    <source>
        <dbReference type="Proteomes" id="UP000653730"/>
    </source>
</evidence>
<dbReference type="Proteomes" id="UP000653730">
    <property type="component" value="Unassembled WGS sequence"/>
</dbReference>